<evidence type="ECO:0000313" key="2">
    <source>
        <dbReference type="Proteomes" id="UP000019149"/>
    </source>
</evidence>
<reference evidence="1 2" key="1">
    <citation type="journal article" date="2013" name="Nat. Genet.">
        <title>The genome of the hydatid tapeworm Echinococcus granulosus.</title>
        <authorList>
            <person name="Zheng H."/>
            <person name="Zhang W."/>
            <person name="Zhang L."/>
            <person name="Zhang Z."/>
            <person name="Li J."/>
            <person name="Lu G."/>
            <person name="Zhu Y."/>
            <person name="Wang Y."/>
            <person name="Huang Y."/>
            <person name="Liu J."/>
            <person name="Kang H."/>
            <person name="Chen J."/>
            <person name="Wang L."/>
            <person name="Chen A."/>
            <person name="Yu S."/>
            <person name="Gao Z."/>
            <person name="Jin L."/>
            <person name="Gu W."/>
            <person name="Wang Z."/>
            <person name="Zhao L."/>
            <person name="Shi B."/>
            <person name="Wen H."/>
            <person name="Lin R."/>
            <person name="Jones M.K."/>
            <person name="Brejova B."/>
            <person name="Vinar T."/>
            <person name="Zhao G."/>
            <person name="McManus D.P."/>
            <person name="Chen Z."/>
            <person name="Zhou Y."/>
            <person name="Wang S."/>
        </authorList>
    </citation>
    <scope>NUCLEOTIDE SEQUENCE [LARGE SCALE GENOMIC DNA]</scope>
</reference>
<dbReference type="Proteomes" id="UP000019149">
    <property type="component" value="Unassembled WGS sequence"/>
</dbReference>
<dbReference type="GeneID" id="36342661"/>
<protein>
    <submittedName>
        <fullName evidence="1">Uncharacterized protein</fullName>
    </submittedName>
</protein>
<organism evidence="1 2">
    <name type="scientific">Echinococcus granulosus</name>
    <name type="common">Hydatid tapeworm</name>
    <dbReference type="NCBI Taxonomy" id="6210"/>
    <lineage>
        <taxon>Eukaryota</taxon>
        <taxon>Metazoa</taxon>
        <taxon>Spiralia</taxon>
        <taxon>Lophotrochozoa</taxon>
        <taxon>Platyhelminthes</taxon>
        <taxon>Cestoda</taxon>
        <taxon>Eucestoda</taxon>
        <taxon>Cyclophyllidea</taxon>
        <taxon>Taeniidae</taxon>
        <taxon>Echinococcus</taxon>
        <taxon>Echinococcus granulosus group</taxon>
    </lineage>
</organism>
<dbReference type="KEGG" id="egl:EGR_06946"/>
<comment type="caution">
    <text evidence="1">The sequence shown here is derived from an EMBL/GenBank/DDBJ whole genome shotgun (WGS) entry which is preliminary data.</text>
</comment>
<dbReference type="EMBL" id="APAU02000066">
    <property type="protein sequence ID" value="EUB58202.1"/>
    <property type="molecule type" value="Genomic_DNA"/>
</dbReference>
<accession>W6UJ84</accession>
<gene>
    <name evidence="1" type="ORF">EGR_06946</name>
</gene>
<dbReference type="AlphaFoldDB" id="W6UJ84"/>
<keyword evidence="2" id="KW-1185">Reference proteome</keyword>
<sequence>MHVGGTHLLGISTSPNCQVDAVRDENYSSGDSLCLTAGPSIGETPCQEASAASGLKAKLCSRGRKCSKCIQQVNSAPTLMLWRWGEKKRRVLEGRKVACILLSASPIRLSAHLSVCLPLCAH</sequence>
<dbReference type="RefSeq" id="XP_024349398.1">
    <property type="nucleotide sequence ID" value="XM_024496195.1"/>
</dbReference>
<name>W6UJ84_ECHGR</name>
<evidence type="ECO:0000313" key="1">
    <source>
        <dbReference type="EMBL" id="EUB58202.1"/>
    </source>
</evidence>
<dbReference type="CTD" id="36342661"/>
<proteinExistence type="predicted"/>